<dbReference type="eggNOG" id="COG0664">
    <property type="taxonomic scope" value="Bacteria"/>
</dbReference>
<sequence length="151" mass="16708">MALDDDIRVLSGVGLFEGFTREQLRLIAFGAESMTLGAGRDIYAEGAPADCAFIIASGSVVLFSEQEERRQVVDKLGPGEILGELALITEGRRLTSAMTESETRLVRLSRSTFHRILEEFPETAVLLHRRISKNLQAMIARMEATASRLIR</sequence>
<name>K2NM87_9HYPH</name>
<protein>
    <submittedName>
        <fullName evidence="2">Cyclic nucleotide-binding protein</fullName>
    </submittedName>
</protein>
<dbReference type="OrthoDB" id="9807547at2"/>
<gene>
    <name evidence="2" type="ORF">NA8A_20487</name>
</gene>
<evidence type="ECO:0000313" key="3">
    <source>
        <dbReference type="Proteomes" id="UP000007374"/>
    </source>
</evidence>
<dbReference type="SMART" id="SM00100">
    <property type="entry name" value="cNMP"/>
    <property type="match status" value="1"/>
</dbReference>
<dbReference type="AlphaFoldDB" id="K2NM87"/>
<dbReference type="PANTHER" id="PTHR23011">
    <property type="entry name" value="CYCLIC NUCLEOTIDE-BINDING DOMAIN CONTAINING PROTEIN"/>
    <property type="match status" value="1"/>
</dbReference>
<dbReference type="InterPro" id="IPR000595">
    <property type="entry name" value="cNMP-bd_dom"/>
</dbReference>
<dbReference type="Proteomes" id="UP000007374">
    <property type="component" value="Unassembled WGS sequence"/>
</dbReference>
<dbReference type="EMBL" id="AMSI01000017">
    <property type="protein sequence ID" value="EKF40540.1"/>
    <property type="molecule type" value="Genomic_DNA"/>
</dbReference>
<dbReference type="PATRIC" id="fig|1231190.3.peg.4237"/>
<accession>K2NM87</accession>
<keyword evidence="3" id="KW-1185">Reference proteome</keyword>
<proteinExistence type="predicted"/>
<dbReference type="STRING" id="721133.SAMN05216176_104295"/>
<dbReference type="Gene3D" id="2.60.120.10">
    <property type="entry name" value="Jelly Rolls"/>
    <property type="match status" value="1"/>
</dbReference>
<dbReference type="SUPFAM" id="SSF51206">
    <property type="entry name" value="cAMP-binding domain-like"/>
    <property type="match status" value="1"/>
</dbReference>
<dbReference type="RefSeq" id="WP_009452318.1">
    <property type="nucleotide sequence ID" value="NZ_AMSI01000017.1"/>
</dbReference>
<feature type="domain" description="Cyclic nucleotide-binding" evidence="1">
    <location>
        <begin position="15"/>
        <end position="117"/>
    </location>
</feature>
<dbReference type="PANTHER" id="PTHR23011:SF28">
    <property type="entry name" value="CYCLIC NUCLEOTIDE-BINDING DOMAIN CONTAINING PROTEIN"/>
    <property type="match status" value="1"/>
</dbReference>
<comment type="caution">
    <text evidence="2">The sequence shown here is derived from an EMBL/GenBank/DDBJ whole genome shotgun (WGS) entry which is preliminary data.</text>
</comment>
<evidence type="ECO:0000313" key="2">
    <source>
        <dbReference type="EMBL" id="EKF40540.1"/>
    </source>
</evidence>
<dbReference type="PROSITE" id="PS50042">
    <property type="entry name" value="CNMP_BINDING_3"/>
    <property type="match status" value="1"/>
</dbReference>
<reference evidence="2 3" key="1">
    <citation type="journal article" date="2012" name="J. Bacteriol.">
        <title>Genome Sequence of Nitratireductor indicus Type Strain C115.</title>
        <authorList>
            <person name="Lai Q."/>
            <person name="Li G."/>
            <person name="Yu Z."/>
            <person name="Shao Z."/>
        </authorList>
    </citation>
    <scope>NUCLEOTIDE SEQUENCE [LARGE SCALE GENOMIC DNA]</scope>
    <source>
        <strain evidence="2 3">C115</strain>
    </source>
</reference>
<dbReference type="InterPro" id="IPR014710">
    <property type="entry name" value="RmlC-like_jellyroll"/>
</dbReference>
<dbReference type="CDD" id="cd00038">
    <property type="entry name" value="CAP_ED"/>
    <property type="match status" value="1"/>
</dbReference>
<evidence type="ECO:0000259" key="1">
    <source>
        <dbReference type="PROSITE" id="PS50042"/>
    </source>
</evidence>
<dbReference type="Pfam" id="PF00027">
    <property type="entry name" value="cNMP_binding"/>
    <property type="match status" value="1"/>
</dbReference>
<organism evidence="2 3">
    <name type="scientific">Nitratireductor indicus C115</name>
    <dbReference type="NCBI Taxonomy" id="1231190"/>
    <lineage>
        <taxon>Bacteria</taxon>
        <taxon>Pseudomonadati</taxon>
        <taxon>Pseudomonadota</taxon>
        <taxon>Alphaproteobacteria</taxon>
        <taxon>Hyphomicrobiales</taxon>
        <taxon>Phyllobacteriaceae</taxon>
        <taxon>Nitratireductor</taxon>
    </lineage>
</organism>
<dbReference type="InterPro" id="IPR018490">
    <property type="entry name" value="cNMP-bd_dom_sf"/>
</dbReference>